<dbReference type="EMBL" id="CP044016">
    <property type="protein sequence ID" value="QES88278.1"/>
    <property type="molecule type" value="Genomic_DNA"/>
</dbReference>
<name>A0A5P2G0U8_9BACT</name>
<dbReference type="SUPFAM" id="SSF53474">
    <property type="entry name" value="alpha/beta-Hydrolases"/>
    <property type="match status" value="1"/>
</dbReference>
<feature type="domain" description="AB hydrolase-1" evidence="1">
    <location>
        <begin position="67"/>
        <end position="305"/>
    </location>
</feature>
<dbReference type="GO" id="GO:0016020">
    <property type="term" value="C:membrane"/>
    <property type="evidence" value="ECO:0007669"/>
    <property type="project" value="TreeGrafter"/>
</dbReference>
<dbReference type="RefSeq" id="WP_131329165.1">
    <property type="nucleotide sequence ID" value="NZ_CP044016.1"/>
</dbReference>
<reference evidence="2 3" key="1">
    <citation type="submission" date="2019-09" db="EMBL/GenBank/DDBJ databases">
        <title>Complete genome sequence of Arachidicoccus sp. B3-10 isolated from apple orchard soil.</title>
        <authorList>
            <person name="Kim H.S."/>
            <person name="Han K.-I."/>
            <person name="Suh M.K."/>
            <person name="Lee K.C."/>
            <person name="Eom M.K."/>
            <person name="Kim J.-S."/>
            <person name="Kang S.W."/>
            <person name="Sin Y."/>
            <person name="Lee J.-S."/>
        </authorList>
    </citation>
    <scope>NUCLEOTIDE SEQUENCE [LARGE SCALE GENOMIC DNA]</scope>
    <source>
        <strain evidence="2 3">B3-10</strain>
    </source>
</reference>
<dbReference type="Gene3D" id="3.40.50.1820">
    <property type="entry name" value="alpha/beta hydrolase"/>
    <property type="match status" value="1"/>
</dbReference>
<dbReference type="Pfam" id="PF00561">
    <property type="entry name" value="Abhydrolase_1"/>
    <property type="match status" value="1"/>
</dbReference>
<accession>A0A5P2G0U8</accession>
<evidence type="ECO:0000313" key="2">
    <source>
        <dbReference type="EMBL" id="QES88278.1"/>
    </source>
</evidence>
<evidence type="ECO:0000259" key="1">
    <source>
        <dbReference type="Pfam" id="PF00561"/>
    </source>
</evidence>
<sequence length="322" mass="37334">MKLNFIILNLLILFLTFSKIVSCQSKIPNGNYFEKIGDLKLNYTIKGNGPIMIVGHLSSGKIGYELTLKPLESYFTIVYYEPRGTGKSETPKTIEEYNQDSIVQEIDDLRKKLNVDKIWIFGHSDQSTIALEYALKFPQSTSGIILTGTSYVGTQKEMIERRKKAENERSKESAWFAQVIKDWDYMIEHKTQINEEGKDISDATIKWWCYDEESAQKVIPIVKENSKAGRRKPIKDVYAVETEEERKKYLNYQTLFPKIKTNILIINGKYDTNNQPKYAQELHGVLPNSKLVLIDKAGHFPWIENSEETFQEIENWIKIVKK</sequence>
<dbReference type="KEGG" id="arac:E0W69_006215"/>
<dbReference type="PANTHER" id="PTHR43798:SF28">
    <property type="entry name" value="AB HYDROLASE-1 DOMAIN-CONTAINING PROTEIN"/>
    <property type="match status" value="1"/>
</dbReference>
<proteinExistence type="predicted"/>
<dbReference type="OrthoDB" id="9796770at2"/>
<protein>
    <submittedName>
        <fullName evidence="2">Alpha/beta hydrolase</fullName>
    </submittedName>
</protein>
<keyword evidence="3" id="KW-1185">Reference proteome</keyword>
<dbReference type="AlphaFoldDB" id="A0A5P2G0U8"/>
<organism evidence="2 3">
    <name type="scientific">Rhizosphaericola mali</name>
    <dbReference type="NCBI Taxonomy" id="2545455"/>
    <lineage>
        <taxon>Bacteria</taxon>
        <taxon>Pseudomonadati</taxon>
        <taxon>Bacteroidota</taxon>
        <taxon>Chitinophagia</taxon>
        <taxon>Chitinophagales</taxon>
        <taxon>Chitinophagaceae</taxon>
        <taxon>Rhizosphaericola</taxon>
    </lineage>
</organism>
<dbReference type="InterPro" id="IPR029058">
    <property type="entry name" value="AB_hydrolase_fold"/>
</dbReference>
<dbReference type="Proteomes" id="UP000292424">
    <property type="component" value="Chromosome"/>
</dbReference>
<keyword evidence="2" id="KW-0378">Hydrolase</keyword>
<dbReference type="PANTHER" id="PTHR43798">
    <property type="entry name" value="MONOACYLGLYCEROL LIPASE"/>
    <property type="match status" value="1"/>
</dbReference>
<dbReference type="GO" id="GO:0016787">
    <property type="term" value="F:hydrolase activity"/>
    <property type="evidence" value="ECO:0007669"/>
    <property type="project" value="UniProtKB-KW"/>
</dbReference>
<dbReference type="InterPro" id="IPR000073">
    <property type="entry name" value="AB_hydrolase_1"/>
</dbReference>
<dbReference type="InterPro" id="IPR050266">
    <property type="entry name" value="AB_hydrolase_sf"/>
</dbReference>
<evidence type="ECO:0000313" key="3">
    <source>
        <dbReference type="Proteomes" id="UP000292424"/>
    </source>
</evidence>
<gene>
    <name evidence="2" type="ORF">E0W69_006215</name>
</gene>